<keyword evidence="2" id="KW-1185">Reference proteome</keyword>
<gene>
    <name evidence="1" type="ORF">FJQ98_15920</name>
</gene>
<accession>A0ABX7AML3</accession>
<organism evidence="1 2">
    <name type="scientific">Lysinibacillus agricola</name>
    <dbReference type="NCBI Taxonomy" id="2590012"/>
    <lineage>
        <taxon>Bacteria</taxon>
        <taxon>Bacillati</taxon>
        <taxon>Bacillota</taxon>
        <taxon>Bacilli</taxon>
        <taxon>Bacillales</taxon>
        <taxon>Bacillaceae</taxon>
        <taxon>Lysinibacillus</taxon>
    </lineage>
</organism>
<evidence type="ECO:0000313" key="1">
    <source>
        <dbReference type="EMBL" id="QQP10732.1"/>
    </source>
</evidence>
<name>A0ABX7AML3_9BACI</name>
<sequence>MKFKELLNLVSASETIVVEGTNNLYNTTYNDLDYDEILRNADVKGIYVNKEGILTISFQ</sequence>
<reference evidence="1 2" key="1">
    <citation type="submission" date="2020-01" db="EMBL/GenBank/DDBJ databases">
        <authorList>
            <person name="Liu G."/>
            <person name="Liu B."/>
        </authorList>
    </citation>
    <scope>NUCLEOTIDE SEQUENCE [LARGE SCALE GENOMIC DNA]</scope>
    <source>
        <strain evidence="1 2">FJAT-51161</strain>
    </source>
</reference>
<protein>
    <submittedName>
        <fullName evidence="1">Uncharacterized protein</fullName>
    </submittedName>
</protein>
<dbReference type="Proteomes" id="UP000596049">
    <property type="component" value="Chromosome"/>
</dbReference>
<dbReference type="EMBL" id="CP067341">
    <property type="protein sequence ID" value="QQP10732.1"/>
    <property type="molecule type" value="Genomic_DNA"/>
</dbReference>
<evidence type="ECO:0000313" key="2">
    <source>
        <dbReference type="Proteomes" id="UP000596049"/>
    </source>
</evidence>
<proteinExistence type="predicted"/>
<dbReference type="RefSeq" id="WP_053595793.1">
    <property type="nucleotide sequence ID" value="NZ_CP067341.1"/>
</dbReference>